<dbReference type="AlphaFoldDB" id="H6N3S5"/>
<accession>H6N3S5</accession>
<keyword evidence="3" id="KW-1185">Reference proteome</keyword>
<dbReference type="NCBIfam" id="TIGR03617">
    <property type="entry name" value="F420_MSMEG_2256"/>
    <property type="match status" value="1"/>
</dbReference>
<dbReference type="EMBL" id="CP003119">
    <property type="protein sequence ID" value="AFA73546.1"/>
    <property type="molecule type" value="Genomic_DNA"/>
</dbReference>
<dbReference type="PANTHER" id="PTHR43244">
    <property type="match status" value="1"/>
</dbReference>
<dbReference type="GO" id="GO:0016705">
    <property type="term" value="F:oxidoreductase activity, acting on paired donors, with incorporation or reduction of molecular oxygen"/>
    <property type="evidence" value="ECO:0007669"/>
    <property type="project" value="InterPro"/>
</dbReference>
<evidence type="ECO:0000313" key="2">
    <source>
        <dbReference type="EMBL" id="AFA73546.1"/>
    </source>
</evidence>
<dbReference type="GeneID" id="90159561"/>
<dbReference type="STRING" id="1112204.GPOL_c25170"/>
<dbReference type="RefSeq" id="WP_014360133.1">
    <property type="nucleotide sequence ID" value="NC_016906.1"/>
</dbReference>
<dbReference type="Proteomes" id="UP000009154">
    <property type="component" value="Chromosome"/>
</dbReference>
<dbReference type="InterPro" id="IPR011251">
    <property type="entry name" value="Luciferase-like_dom"/>
</dbReference>
<dbReference type="SUPFAM" id="SSF51679">
    <property type="entry name" value="Bacterial luciferase-like"/>
    <property type="match status" value="1"/>
</dbReference>
<dbReference type="PANTHER" id="PTHR43244:SF2">
    <property type="entry name" value="CONSERVED HYPOTHETICAL ALANINE AND PROLINE-RICH PROTEIN"/>
    <property type="match status" value="1"/>
</dbReference>
<dbReference type="InterPro" id="IPR050564">
    <property type="entry name" value="F420-G6PD/mer"/>
</dbReference>
<dbReference type="InterPro" id="IPR036661">
    <property type="entry name" value="Luciferase-like_sf"/>
</dbReference>
<dbReference type="Gene3D" id="3.20.20.30">
    <property type="entry name" value="Luciferase-like domain"/>
    <property type="match status" value="1"/>
</dbReference>
<dbReference type="HOGENOM" id="CLU_027853_5_1_11"/>
<sequence length="339" mass="37488">MLRFDATMSVPIEDGAAQARRCESEGFQTLWTGESKHDPFLRCLLAADATDRLRVGTAVAIAFGRSPLTVATTAYDLARYTKGRFVLGLGSQVKPHIERRFSMPWTKPAARMREYVQALHAIWDSWDNDADMSFDGEFYTHTLMPPFFRPPRHEFGRPEVFVAAVGERMSEVAGEVCDGLFFHPFTTRRYLESVTLPAIMRGRERAGRSDEGMALCGPVLTATGRTEAELDSAIAGVRHQIAFYASTPAYRAVLDLHGWGDIAPELTAMTKAGRWTELGTLVDDEMLRTFAVVGGPDEVASELIDRYGDLAHSISFSAPYQHDGEVFTQVAASVRALSV</sequence>
<dbReference type="CDD" id="cd01097">
    <property type="entry name" value="Tetrahydromethanopterin_reductase"/>
    <property type="match status" value="1"/>
</dbReference>
<evidence type="ECO:0000259" key="1">
    <source>
        <dbReference type="Pfam" id="PF00296"/>
    </source>
</evidence>
<dbReference type="Pfam" id="PF00296">
    <property type="entry name" value="Bac_luciferase"/>
    <property type="match status" value="1"/>
</dbReference>
<gene>
    <name evidence="2" type="ordered locus">GPOL_c25170</name>
</gene>
<dbReference type="KEGG" id="gpo:GPOL_c25170"/>
<proteinExistence type="predicted"/>
<dbReference type="eggNOG" id="COG2141">
    <property type="taxonomic scope" value="Bacteria"/>
</dbReference>
<protein>
    <submittedName>
        <fullName evidence="2">Putative luciferase-like, F420-dependent oxidoreductase</fullName>
    </submittedName>
</protein>
<dbReference type="InterPro" id="IPR019919">
    <property type="entry name" value="Lucif-like_OxRdtase_MSMEG_2256"/>
</dbReference>
<feature type="domain" description="Luciferase-like" evidence="1">
    <location>
        <begin position="11"/>
        <end position="307"/>
    </location>
</feature>
<name>H6N3S5_GORPV</name>
<organism evidence="2 3">
    <name type="scientific">Gordonia polyisoprenivorans (strain DSM 44266 / VH2)</name>
    <dbReference type="NCBI Taxonomy" id="1112204"/>
    <lineage>
        <taxon>Bacteria</taxon>
        <taxon>Bacillati</taxon>
        <taxon>Actinomycetota</taxon>
        <taxon>Actinomycetes</taxon>
        <taxon>Mycobacteriales</taxon>
        <taxon>Gordoniaceae</taxon>
        <taxon>Gordonia</taxon>
    </lineage>
</organism>
<evidence type="ECO:0000313" key="3">
    <source>
        <dbReference type="Proteomes" id="UP000009154"/>
    </source>
</evidence>
<reference evidence="2 3" key="1">
    <citation type="journal article" date="2012" name="Appl. Environ. Microbiol.">
        <title>Involvement of two latex-clearing proteins during rubber degradation and insights into the subsequent degradation pathway revealed by the genome sequence of Gordonia polyisoprenivorans strain VH2.</title>
        <authorList>
            <person name="Hiessl S."/>
            <person name="Schuldes J."/>
            <person name="Thurmer A."/>
            <person name="Halbsguth T."/>
            <person name="Broker D."/>
            <person name="Angelov A."/>
            <person name="Liebl W."/>
            <person name="Daniel R."/>
            <person name="Steinbuchel A."/>
        </authorList>
    </citation>
    <scope>NUCLEOTIDE SEQUENCE [LARGE SCALE GENOMIC DNA]</scope>
    <source>
        <strain evidence="3">DSM 44266 / VH2</strain>
    </source>
</reference>